<organism evidence="2 3">
    <name type="scientific">Emticicia oligotrophica (strain DSM 17448 / CIP 109782 / MTCC 6937 / GPTSA100-15)</name>
    <dbReference type="NCBI Taxonomy" id="929562"/>
    <lineage>
        <taxon>Bacteria</taxon>
        <taxon>Pseudomonadati</taxon>
        <taxon>Bacteroidota</taxon>
        <taxon>Cytophagia</taxon>
        <taxon>Cytophagales</taxon>
        <taxon>Leadbetterellaceae</taxon>
        <taxon>Emticicia</taxon>
    </lineage>
</organism>
<dbReference type="InterPro" id="IPR025669">
    <property type="entry name" value="AAA_dom"/>
</dbReference>
<dbReference type="InterPro" id="IPR027417">
    <property type="entry name" value="P-loop_NTPase"/>
</dbReference>
<reference evidence="2 3" key="1">
    <citation type="submission" date="2011-07" db="EMBL/GenBank/DDBJ databases">
        <title>The complete genome of plasmid 4 of Emticicia oligotrophica DSM 17448.</title>
        <authorList>
            <consortium name="US DOE Joint Genome Institute (JGI-PGF)"/>
            <person name="Lucas S."/>
            <person name="Han J."/>
            <person name="Lapidus A."/>
            <person name="Bruce D."/>
            <person name="Goodwin L."/>
            <person name="Pitluck S."/>
            <person name="Peters L."/>
            <person name="Kyrpides N."/>
            <person name="Mavromatis K."/>
            <person name="Ivanova N."/>
            <person name="Ovchinnikova G."/>
            <person name="Teshima H."/>
            <person name="Detter J.C."/>
            <person name="Tapia R."/>
            <person name="Han C."/>
            <person name="Land M."/>
            <person name="Hauser L."/>
            <person name="Markowitz V."/>
            <person name="Cheng J.-F."/>
            <person name="Hugenholtz P."/>
            <person name="Woyke T."/>
            <person name="Wu D."/>
            <person name="Tindall B."/>
            <person name="Pomrenke H."/>
            <person name="Brambilla E."/>
            <person name="Klenk H.-P."/>
            <person name="Eisen J.A."/>
        </authorList>
    </citation>
    <scope>NUCLEOTIDE SEQUENCE [LARGE SCALE GENOMIC DNA]</scope>
    <source>
        <strain evidence="3">DSM 17448 / GPTSA100-15</strain>
        <plasmid evidence="2 3">pEMTOL04</plasmid>
    </source>
</reference>
<dbReference type="Proteomes" id="UP000002875">
    <property type="component" value="Plasmid pEMTOL04"/>
</dbReference>
<gene>
    <name evidence="2" type="ordered locus">Emtol_0028</name>
</gene>
<protein>
    <submittedName>
        <fullName evidence="2">Cobyrinic acid ac-diamide synthase</fullName>
    </submittedName>
</protein>
<dbReference type="Gene3D" id="3.40.50.300">
    <property type="entry name" value="P-loop containing nucleotide triphosphate hydrolases"/>
    <property type="match status" value="1"/>
</dbReference>
<accession>A0ABN4ASN8</accession>
<dbReference type="InterPro" id="IPR050678">
    <property type="entry name" value="DNA_Partitioning_ATPase"/>
</dbReference>
<evidence type="ECO:0000313" key="3">
    <source>
        <dbReference type="Proteomes" id="UP000002875"/>
    </source>
</evidence>
<evidence type="ECO:0000259" key="1">
    <source>
        <dbReference type="Pfam" id="PF13614"/>
    </source>
</evidence>
<dbReference type="PANTHER" id="PTHR13696">
    <property type="entry name" value="P-LOOP CONTAINING NUCLEOSIDE TRIPHOSPHATE HYDROLASE"/>
    <property type="match status" value="1"/>
</dbReference>
<keyword evidence="3" id="KW-1185">Reference proteome</keyword>
<evidence type="ECO:0000313" key="2">
    <source>
        <dbReference type="EMBL" id="AFK05714.1"/>
    </source>
</evidence>
<feature type="domain" description="AAA" evidence="1">
    <location>
        <begin position="69"/>
        <end position="238"/>
    </location>
</feature>
<dbReference type="PANTHER" id="PTHR13696:SF99">
    <property type="entry name" value="COBYRINIC ACID AC-DIAMIDE SYNTHASE"/>
    <property type="match status" value="1"/>
</dbReference>
<dbReference type="RefSeq" id="WP_015026380.1">
    <property type="nucleotide sequence ID" value="NC_018744.1"/>
</dbReference>
<sequence>MSNQTQILKFIRHNPALSVSTLEKEADIPRQTITRALNEGRAIPEKHLDQLLPILSKYGYSPTLYQKARIISVVNHKGGVGKTTTTVSLGEALANRGFKVLLIDLDPQGNLSQVLGIDLPEVQVADALLDNAPFPVVQIEQNLDLAPSDIELANVEMRFHELTGGEFRLKNRMAHLLENYDYIIIDCPPSLNKLTISALTASSSCLITLLPEMSAVKGLNSIWGKISEVRRDLNATLVIDGIVFTMVKRNTVHDGIKAHVKEEVTNVKIFESEIKHLIDFQKSQIAQNAIAKFADGSEAAKCYKDFCDEYIAYLQIVK</sequence>
<dbReference type="Pfam" id="PF13614">
    <property type="entry name" value="AAA_31"/>
    <property type="match status" value="1"/>
</dbReference>
<dbReference type="SUPFAM" id="SSF52540">
    <property type="entry name" value="P-loop containing nucleoside triphosphate hydrolases"/>
    <property type="match status" value="1"/>
</dbReference>
<proteinExistence type="predicted"/>
<name>A0ABN4ASN8_EMTOG</name>
<dbReference type="EMBL" id="CP002965">
    <property type="protein sequence ID" value="AFK05714.1"/>
    <property type="molecule type" value="Genomic_DNA"/>
</dbReference>
<geneLocation type="plasmid" evidence="2 3">
    <name>pEMTOL04</name>
</geneLocation>
<dbReference type="CDD" id="cd02042">
    <property type="entry name" value="ParAB_family"/>
    <property type="match status" value="1"/>
</dbReference>
<keyword evidence="2" id="KW-0614">Plasmid</keyword>